<dbReference type="Proteomes" id="UP000054166">
    <property type="component" value="Unassembled WGS sequence"/>
</dbReference>
<gene>
    <name evidence="4" type="ORF">PILCRDRAFT_823861</name>
</gene>
<dbReference type="EMBL" id="KN833012">
    <property type="protein sequence ID" value="KIM78997.1"/>
    <property type="molecule type" value="Genomic_DNA"/>
</dbReference>
<dbReference type="GO" id="GO:0005743">
    <property type="term" value="C:mitochondrial inner membrane"/>
    <property type="evidence" value="ECO:0007669"/>
    <property type="project" value="TreeGrafter"/>
</dbReference>
<evidence type="ECO:0000313" key="5">
    <source>
        <dbReference type="Proteomes" id="UP000054166"/>
    </source>
</evidence>
<name>A0A0C3BNT8_PILCF</name>
<dbReference type="STRING" id="765440.A0A0C3BNT8"/>
<dbReference type="HOGENOM" id="CLU_051715_1_0_1"/>
<dbReference type="PANTHER" id="PTHR42886:SF29">
    <property type="entry name" value="PUMMELIG, ISOFORM A"/>
    <property type="match status" value="1"/>
</dbReference>
<comment type="similarity">
    <text evidence="1">Belongs to the peptidase S33 family. ABHD4/ABHD5 subfamily.</text>
</comment>
<dbReference type="GO" id="GO:0035965">
    <property type="term" value="P:cardiolipin acyl-chain remodeling"/>
    <property type="evidence" value="ECO:0007669"/>
    <property type="project" value="TreeGrafter"/>
</dbReference>
<dbReference type="GO" id="GO:0055088">
    <property type="term" value="P:lipid homeostasis"/>
    <property type="evidence" value="ECO:0007669"/>
    <property type="project" value="TreeGrafter"/>
</dbReference>
<keyword evidence="5" id="KW-1185">Reference proteome</keyword>
<accession>A0A0C3BNT8</accession>
<dbReference type="GO" id="GO:0004623">
    <property type="term" value="F:phospholipase A2 activity"/>
    <property type="evidence" value="ECO:0007669"/>
    <property type="project" value="TreeGrafter"/>
</dbReference>
<proteinExistence type="inferred from homology"/>
<dbReference type="SUPFAM" id="SSF53474">
    <property type="entry name" value="alpha/beta-Hydrolases"/>
    <property type="match status" value="1"/>
</dbReference>
<organism evidence="4 5">
    <name type="scientific">Piloderma croceum (strain F 1598)</name>
    <dbReference type="NCBI Taxonomy" id="765440"/>
    <lineage>
        <taxon>Eukaryota</taxon>
        <taxon>Fungi</taxon>
        <taxon>Dikarya</taxon>
        <taxon>Basidiomycota</taxon>
        <taxon>Agaricomycotina</taxon>
        <taxon>Agaricomycetes</taxon>
        <taxon>Agaricomycetidae</taxon>
        <taxon>Atheliales</taxon>
        <taxon>Atheliaceae</taxon>
        <taxon>Piloderma</taxon>
    </lineage>
</organism>
<dbReference type="AlphaFoldDB" id="A0A0C3BNT8"/>
<dbReference type="InterPro" id="IPR029058">
    <property type="entry name" value="AB_hydrolase_fold"/>
</dbReference>
<dbReference type="PANTHER" id="PTHR42886">
    <property type="entry name" value="RE40534P-RELATED"/>
    <property type="match status" value="1"/>
</dbReference>
<dbReference type="OrthoDB" id="8119704at2759"/>
<evidence type="ECO:0000256" key="1">
    <source>
        <dbReference type="ARBA" id="ARBA00038097"/>
    </source>
</evidence>
<dbReference type="Pfam" id="PF12697">
    <property type="entry name" value="Abhydrolase_6"/>
    <property type="match status" value="1"/>
</dbReference>
<feature type="region of interest" description="Disordered" evidence="2">
    <location>
        <begin position="303"/>
        <end position="322"/>
    </location>
</feature>
<evidence type="ECO:0000256" key="2">
    <source>
        <dbReference type="SAM" id="MobiDB-lite"/>
    </source>
</evidence>
<feature type="domain" description="AB hydrolase-1" evidence="3">
    <location>
        <begin position="60"/>
        <end position="340"/>
    </location>
</feature>
<evidence type="ECO:0000259" key="3">
    <source>
        <dbReference type="Pfam" id="PF12697"/>
    </source>
</evidence>
<dbReference type="GO" id="GO:0042171">
    <property type="term" value="F:lysophosphatidic acid acyltransferase activity"/>
    <property type="evidence" value="ECO:0007669"/>
    <property type="project" value="TreeGrafter"/>
</dbReference>
<sequence>MAPSHALQWSTHSNNYIPETNLPSNTTRHFVQTSEGPLELLVADPPATRQRREHALFFQHGAFGCASTWLLYATYLSQLGYPCYALSLRGHGASWALGVSKLWCTTKAALARDMVAGIEWAKAEEMRKRGSNTVSIVLVGHSMGGGLVQYTLSKELVTVTGLILCGPAPGSGMLCTFINFLRMDPLFVPRFLLYRLHPRAMLPTTIHLRRLFFSPQYSNDKLENFNQYLPESESMVWVLGLIRKFVDFRIVVQQSITGLGGSKHLGERILILVGELDVLMDVPMMRRLATRYRDTVKQLIGENREGHVSSDEGDEANTETYTENRGDGVRMVVVKGAGHHVQNDLQWEVGVQRVADFLQQL</sequence>
<evidence type="ECO:0000313" key="4">
    <source>
        <dbReference type="EMBL" id="KIM78997.1"/>
    </source>
</evidence>
<protein>
    <recommendedName>
        <fullName evidence="3">AB hydrolase-1 domain-containing protein</fullName>
    </recommendedName>
</protein>
<dbReference type="Gene3D" id="3.40.50.1820">
    <property type="entry name" value="alpha/beta hydrolase"/>
    <property type="match status" value="1"/>
</dbReference>
<dbReference type="InParanoid" id="A0A0C3BNT8"/>
<dbReference type="GO" id="GO:0006654">
    <property type="term" value="P:phosphatidic acid biosynthetic process"/>
    <property type="evidence" value="ECO:0007669"/>
    <property type="project" value="TreeGrafter"/>
</dbReference>
<reference evidence="5" key="2">
    <citation type="submission" date="2015-01" db="EMBL/GenBank/DDBJ databases">
        <title>Evolutionary Origins and Diversification of the Mycorrhizal Mutualists.</title>
        <authorList>
            <consortium name="DOE Joint Genome Institute"/>
            <consortium name="Mycorrhizal Genomics Consortium"/>
            <person name="Kohler A."/>
            <person name="Kuo A."/>
            <person name="Nagy L.G."/>
            <person name="Floudas D."/>
            <person name="Copeland A."/>
            <person name="Barry K.W."/>
            <person name="Cichocki N."/>
            <person name="Veneault-Fourrey C."/>
            <person name="LaButti K."/>
            <person name="Lindquist E.A."/>
            <person name="Lipzen A."/>
            <person name="Lundell T."/>
            <person name="Morin E."/>
            <person name="Murat C."/>
            <person name="Riley R."/>
            <person name="Ohm R."/>
            <person name="Sun H."/>
            <person name="Tunlid A."/>
            <person name="Henrissat B."/>
            <person name="Grigoriev I.V."/>
            <person name="Hibbett D.S."/>
            <person name="Martin F."/>
        </authorList>
    </citation>
    <scope>NUCLEOTIDE SEQUENCE [LARGE SCALE GENOMIC DNA]</scope>
    <source>
        <strain evidence="5">F 1598</strain>
    </source>
</reference>
<dbReference type="InterPro" id="IPR000073">
    <property type="entry name" value="AB_hydrolase_1"/>
</dbReference>
<reference evidence="4 5" key="1">
    <citation type="submission" date="2014-04" db="EMBL/GenBank/DDBJ databases">
        <authorList>
            <consortium name="DOE Joint Genome Institute"/>
            <person name="Kuo A."/>
            <person name="Tarkka M."/>
            <person name="Buscot F."/>
            <person name="Kohler A."/>
            <person name="Nagy L.G."/>
            <person name="Floudas D."/>
            <person name="Copeland A."/>
            <person name="Barry K.W."/>
            <person name="Cichocki N."/>
            <person name="Veneault-Fourrey C."/>
            <person name="LaButti K."/>
            <person name="Lindquist E.A."/>
            <person name="Lipzen A."/>
            <person name="Lundell T."/>
            <person name="Morin E."/>
            <person name="Murat C."/>
            <person name="Sun H."/>
            <person name="Tunlid A."/>
            <person name="Henrissat B."/>
            <person name="Grigoriev I.V."/>
            <person name="Hibbett D.S."/>
            <person name="Martin F."/>
            <person name="Nordberg H.P."/>
            <person name="Cantor M.N."/>
            <person name="Hua S.X."/>
        </authorList>
    </citation>
    <scope>NUCLEOTIDE SEQUENCE [LARGE SCALE GENOMIC DNA]</scope>
    <source>
        <strain evidence="4 5">F 1598</strain>
    </source>
</reference>